<dbReference type="NCBIfam" id="TIGR02550">
    <property type="entry name" value="flagell_flgL"/>
    <property type="match status" value="1"/>
</dbReference>
<sequence>MVTRVTHSTIQRSTLANLQASLAAGARLQAQMSSGTKIAVPSDDPAGAHDLLRLRADLRAVTQYERNRADGDAWLATVDEAVRESLSIANATRVLVVRAENGSLSADAREALAAEIEARRDELLQQANASYSGRQVFAGTSKDPAFTVDPAATPPYVFNGFAGATVTREVGPGATVRVDADGGQTFGTGDDSVFAVLDRVAAAIRSGSTDMSTHLDAVDGRISAMLEQVASVGARHGQVIAAKDVLMARTVTLKEQIGGIEDIDLAQITLDVQAQEVAYRGALGAAAKVLQPSLLDFLR</sequence>
<dbReference type="EMBL" id="JAUSVM010000001">
    <property type="protein sequence ID" value="MDQ0424705.1"/>
    <property type="molecule type" value="Genomic_DNA"/>
</dbReference>
<dbReference type="Pfam" id="PF00669">
    <property type="entry name" value="Flagellin_N"/>
    <property type="match status" value="1"/>
</dbReference>
<dbReference type="RefSeq" id="WP_046530104.1">
    <property type="nucleotide sequence ID" value="NZ_CP084585.1"/>
</dbReference>
<dbReference type="InterPro" id="IPR001492">
    <property type="entry name" value="Flagellin"/>
</dbReference>
<proteinExistence type="predicted"/>
<dbReference type="InterPro" id="IPR013384">
    <property type="entry name" value="Flagell_FlgL"/>
</dbReference>
<name>A0ABU0GJD3_9CELL</name>
<comment type="caution">
    <text evidence="2">The sequence shown here is derived from an EMBL/GenBank/DDBJ whole genome shotgun (WGS) entry which is preliminary data.</text>
</comment>
<dbReference type="PANTHER" id="PTHR42792">
    <property type="entry name" value="FLAGELLIN"/>
    <property type="match status" value="1"/>
</dbReference>
<gene>
    <name evidence="2" type="ORF">JO380_001086</name>
</gene>
<evidence type="ECO:0000313" key="2">
    <source>
        <dbReference type="EMBL" id="MDQ0424705.1"/>
    </source>
</evidence>
<dbReference type="InterPro" id="IPR001029">
    <property type="entry name" value="Flagellin_N"/>
</dbReference>
<keyword evidence="3" id="KW-1185">Reference proteome</keyword>
<evidence type="ECO:0000313" key="3">
    <source>
        <dbReference type="Proteomes" id="UP001240250"/>
    </source>
</evidence>
<reference evidence="2 3" key="1">
    <citation type="submission" date="2023-07" db="EMBL/GenBank/DDBJ databases">
        <title>Sequencing the genomes of 1000 actinobacteria strains.</title>
        <authorList>
            <person name="Klenk H.-P."/>
        </authorList>
    </citation>
    <scope>NUCLEOTIDE SEQUENCE [LARGE SCALE GENOMIC DNA]</scope>
    <source>
        <strain evidence="2 3">DSM 14785</strain>
    </source>
</reference>
<keyword evidence="2" id="KW-0969">Cilium</keyword>
<dbReference type="Proteomes" id="UP001240250">
    <property type="component" value="Unassembled WGS sequence"/>
</dbReference>
<keyword evidence="2" id="KW-0966">Cell projection</keyword>
<accession>A0ABU0GJD3</accession>
<dbReference type="Gene3D" id="1.20.1330.10">
    <property type="entry name" value="f41 fragment of flagellin, N-terminal domain"/>
    <property type="match status" value="1"/>
</dbReference>
<evidence type="ECO:0000259" key="1">
    <source>
        <dbReference type="Pfam" id="PF00669"/>
    </source>
</evidence>
<protein>
    <submittedName>
        <fullName evidence="2">Flagellar hook-associated protein 3 FlgL</fullName>
    </submittedName>
</protein>
<dbReference type="SUPFAM" id="SSF64518">
    <property type="entry name" value="Phase 1 flagellin"/>
    <property type="match status" value="1"/>
</dbReference>
<organism evidence="2 3">
    <name type="scientific">Cellulomonas iranensis</name>
    <dbReference type="NCBI Taxonomy" id="76862"/>
    <lineage>
        <taxon>Bacteria</taxon>
        <taxon>Bacillati</taxon>
        <taxon>Actinomycetota</taxon>
        <taxon>Actinomycetes</taxon>
        <taxon>Micrococcales</taxon>
        <taxon>Cellulomonadaceae</taxon>
        <taxon>Cellulomonas</taxon>
    </lineage>
</organism>
<feature type="domain" description="Flagellin N-terminal" evidence="1">
    <location>
        <begin position="7"/>
        <end position="141"/>
    </location>
</feature>
<dbReference type="PANTHER" id="PTHR42792:SF1">
    <property type="entry name" value="FLAGELLAR HOOK-ASSOCIATED PROTEIN 3"/>
    <property type="match status" value="1"/>
</dbReference>
<keyword evidence="2" id="KW-0282">Flagellum</keyword>